<sequence length="1317" mass="157091">MNNRFQLYLITNYELRLVHQYETRNIRDLEMSQSGHFIAVITNNLIKIYSTIHFSLISQLRGHVGKIKQIIWCKNDSILISCGTDGMIYMFNIFTGMRENEIITKQFRYIGITVTNDCNRIYAITSDSTIKIFHHTNLEQEWSIENNFLPSAICLSKSERLLYVGMTHGIIRIYTIPFTNDSYIDLPAHCSSIRRLLVSYDDEYLVSIAESAYLLLFKQTRNNLNSVSSQYQFSQLSLKNFEIINESKPIQPMFEYILVTKSEFDEQKRKIQEIQARINEFETENNLKLRSKHISFTNNLNAYSNKFQTTMKQLISTYEQLKSEIANNNDKFSQQTNDIEEKYDALQNHAEVIYENKMIEILSNIQNSQVELEKIQIEYKNKQIDFNDKEHIDLNKIIDKVNLTLQSKWQSAVHDYETIQEKEYEIDEYIRQMEIDIDDEIENVKINYENELKFLNEYVKRLTINVSTHRKRYNGIIARMETRDVERNDIENEVKELYNRQSELIQKLDHFHFIIKKKEDRIGVHDIKIHRLQQHILHVEKRKYVLDYKTKSLLERIEPMDQEIKGLKTNNQNIEQQLTILKQQQNNLIRRENQYEFKLNQSYKQLTMNNRFQLYLITNYELRLVHQYETRNIRDLEMSQSGHFIAVITNNLIKIYSTIHFNLISQLRGHVGKIKQIIWCKNDSILISCGTDGMIYMFNIFTGMRENEIITKQFRYIGITVTNDCNRIYAITSDSTIKIFHHTNLEQEWSIENNFLPSAICLSKSERLLYVGMTHGIIRIYTIPFTNDSYIDLPAHCSSIRRLLVSYDDEYLVSIAESAYLLLFKQTRNNLNSVSSQYQFSQLSLKNFEIINEPKPIQPMFEYILVTKSEFDEQKRKIQEIQARINEFETENNLKLRSKHISFTNNLNTYSNKFQTTMKQLISTYEQLKAEIANNNDQFSQQTNDVEEKYDALQNHAEVIYENKMIEILSHIQNSQVELEKIQIEYKNKQIDFNDKEHIDLNEIIDKVNLTLQSKWQSAVHDYEIIQEKEYEINEYIRQMEIDIDDEIQNVKTNYENELKFLNEYVKRLTINVSTHRKRYNGIIARMETRDVERNDIENEVKELYNRQSELIQKLDHFHFIIKKKEDRIGVHDIKIHRLQQHILHVEKRKYVLDYKTKSLLERIEPMDQEIKGLKTNNQNIEQQLTILKQQQNNLILIAPFINQLRELHNLFDEIQKKIQKRLALLKIKTNDQREFLQNISDILHEHDRFHIIIDKLCQNELHIEIQDKEIDRLASIIFRYQYSTPCLESNQIKSIHENNLTRSTIPSTSIRLSTNK</sequence>
<feature type="repeat" description="WD" evidence="1">
    <location>
        <begin position="667"/>
        <end position="708"/>
    </location>
</feature>
<dbReference type="InterPro" id="IPR011044">
    <property type="entry name" value="Quino_amine_DH_bsu"/>
</dbReference>
<dbReference type="PROSITE" id="PS50082">
    <property type="entry name" value="WD_REPEATS_2"/>
    <property type="match status" value="2"/>
</dbReference>
<feature type="repeat" description="WD" evidence="1">
    <location>
        <begin position="60"/>
        <end position="101"/>
    </location>
</feature>
<dbReference type="SMART" id="SM00320">
    <property type="entry name" value="WD40"/>
    <property type="match status" value="8"/>
</dbReference>
<feature type="coiled-coil region" evidence="2">
    <location>
        <begin position="871"/>
        <end position="992"/>
    </location>
</feature>
<dbReference type="Pfam" id="PF00400">
    <property type="entry name" value="WD40"/>
    <property type="match status" value="2"/>
</dbReference>
<evidence type="ECO:0000256" key="2">
    <source>
        <dbReference type="SAM" id="Coils"/>
    </source>
</evidence>
<protein>
    <recommendedName>
        <fullName evidence="5">WD repeat-containing protein 65</fullName>
    </recommendedName>
</protein>
<dbReference type="EMBL" id="CAJNOE010000137">
    <property type="protein sequence ID" value="CAF0964136.1"/>
    <property type="molecule type" value="Genomic_DNA"/>
</dbReference>
<evidence type="ECO:0000313" key="3">
    <source>
        <dbReference type="EMBL" id="CAF0964136.1"/>
    </source>
</evidence>
<dbReference type="InterPro" id="IPR001680">
    <property type="entry name" value="WD40_rpt"/>
</dbReference>
<evidence type="ECO:0000256" key="1">
    <source>
        <dbReference type="PROSITE-ProRule" id="PRU00221"/>
    </source>
</evidence>
<dbReference type="SUPFAM" id="SSF50978">
    <property type="entry name" value="WD40 repeat-like"/>
    <property type="match status" value="1"/>
</dbReference>
<keyword evidence="1" id="KW-0853">WD repeat</keyword>
<dbReference type="InterPro" id="IPR036322">
    <property type="entry name" value="WD40_repeat_dom_sf"/>
</dbReference>
<feature type="coiled-coil region" evidence="2">
    <location>
        <begin position="311"/>
        <end position="385"/>
    </location>
</feature>
<feature type="coiled-coil region" evidence="2">
    <location>
        <begin position="1164"/>
        <end position="1191"/>
    </location>
</feature>
<comment type="caution">
    <text evidence="3">The sequence shown here is derived from an EMBL/GenBank/DDBJ whole genome shotgun (WGS) entry which is preliminary data.</text>
</comment>
<dbReference type="SUPFAM" id="SSF50969">
    <property type="entry name" value="YVTN repeat-like/Quinoprotein amine dehydrogenase"/>
    <property type="match status" value="1"/>
</dbReference>
<reference evidence="3" key="1">
    <citation type="submission" date="2021-02" db="EMBL/GenBank/DDBJ databases">
        <authorList>
            <person name="Nowell W R."/>
        </authorList>
    </citation>
    <scope>NUCLEOTIDE SEQUENCE</scope>
</reference>
<dbReference type="Gene3D" id="2.130.10.10">
    <property type="entry name" value="YVTN repeat-like/Quinoprotein amine dehydrogenase"/>
    <property type="match status" value="2"/>
</dbReference>
<proteinExistence type="predicted"/>
<evidence type="ECO:0000313" key="4">
    <source>
        <dbReference type="Proteomes" id="UP000663860"/>
    </source>
</evidence>
<accession>A0A814E3I2</accession>
<feature type="coiled-coil region" evidence="2">
    <location>
        <begin position="1052"/>
        <end position="1114"/>
    </location>
</feature>
<feature type="coiled-coil region" evidence="2">
    <location>
        <begin position="445"/>
        <end position="507"/>
    </location>
</feature>
<dbReference type="PANTHER" id="PTHR32215">
    <property type="entry name" value="CILIA- AND FLAGELLA-ASSOCIATED PROTEIN 57"/>
    <property type="match status" value="1"/>
</dbReference>
<name>A0A814E3I2_9BILA</name>
<evidence type="ECO:0008006" key="5">
    <source>
        <dbReference type="Google" id="ProtNLM"/>
    </source>
</evidence>
<feature type="coiled-coil region" evidence="2">
    <location>
        <begin position="557"/>
        <end position="591"/>
    </location>
</feature>
<keyword evidence="2" id="KW-0175">Coiled coil</keyword>
<gene>
    <name evidence="3" type="ORF">IZO911_LOCUS15673</name>
</gene>
<dbReference type="InterPro" id="IPR015943">
    <property type="entry name" value="WD40/YVTN_repeat-like_dom_sf"/>
</dbReference>
<dbReference type="Proteomes" id="UP000663860">
    <property type="component" value="Unassembled WGS sequence"/>
</dbReference>
<dbReference type="InterPro" id="IPR052993">
    <property type="entry name" value="CFA-57"/>
</dbReference>
<organism evidence="3 4">
    <name type="scientific">Adineta steineri</name>
    <dbReference type="NCBI Taxonomy" id="433720"/>
    <lineage>
        <taxon>Eukaryota</taxon>
        <taxon>Metazoa</taxon>
        <taxon>Spiralia</taxon>
        <taxon>Gnathifera</taxon>
        <taxon>Rotifera</taxon>
        <taxon>Eurotatoria</taxon>
        <taxon>Bdelloidea</taxon>
        <taxon>Adinetida</taxon>
        <taxon>Adinetidae</taxon>
        <taxon>Adineta</taxon>
    </lineage>
</organism>
<dbReference type="PANTHER" id="PTHR32215:SF0">
    <property type="entry name" value="CILIA- AND FLAGELLA-ASSOCIATED PROTEIN 57"/>
    <property type="match status" value="1"/>
</dbReference>